<gene>
    <name evidence="7" type="ORF">SAMN05421877_11522</name>
</gene>
<keyword evidence="2 6" id="KW-0813">Transport</keyword>
<feature type="transmembrane region" description="Helical" evidence="6">
    <location>
        <begin position="84"/>
        <end position="104"/>
    </location>
</feature>
<feature type="transmembrane region" description="Helical" evidence="6">
    <location>
        <begin position="500"/>
        <end position="518"/>
    </location>
</feature>
<dbReference type="GO" id="GO:0035435">
    <property type="term" value="P:phosphate ion transmembrane transport"/>
    <property type="evidence" value="ECO:0007669"/>
    <property type="project" value="TreeGrafter"/>
</dbReference>
<protein>
    <recommendedName>
        <fullName evidence="6">Phosphate transporter</fullName>
    </recommendedName>
</protein>
<proteinExistence type="inferred from homology"/>
<feature type="transmembrane region" description="Helical" evidence="6">
    <location>
        <begin position="152"/>
        <end position="174"/>
    </location>
</feature>
<dbReference type="GO" id="GO:0016020">
    <property type="term" value="C:membrane"/>
    <property type="evidence" value="ECO:0007669"/>
    <property type="project" value="UniProtKB-SubCell"/>
</dbReference>
<dbReference type="GO" id="GO:0005315">
    <property type="term" value="F:phosphate transmembrane transporter activity"/>
    <property type="evidence" value="ECO:0007669"/>
    <property type="project" value="InterPro"/>
</dbReference>
<sequence length="755" mass="83496">MENYLYLVLITLAILAIIDLMVGVSNDAVNFLNSAIGSKALPFKSIMIIASLGILFGSVFSSGMMEIARSGIYVPGKFSFDDVITIFLAVMLTDIILLDIFNYFGLPTSTTVSIVFELLGAAVCLAAYNIVISDGSWSTLSSYINTEKASEIVYSILLSVVISFTVGMLVQYISRVLFTFQFEKKLKTIGVFFGGIAMASISYFILIKGLKGVSFIGSEVKDWVSTHELLLLGGSFVVFTIVSYIINLLGYNILKVIIGIGTFALALSFAGNDLVNFIGVPVAAVQTIDIFQAAPGADPDTFTMGALASSDIVAPTWILLAAGIIMVITLWTSRKAKTVIETEMSLSSQGDGNEKFKSNMLSRSIVRSFIKVGSGLTYLMPRTLQASIDKKFENPMLDAHKQKKRSKDEPMFDMIRASVNLMVASSLIALGTSMKLPLSTTYVTFMVAMGSAFADRAWGRESAVYRVSGVFHVIGGWFVTAGCAFGGAVIFAYFLKIGGIVSFVGALIVLALLLYRNAKSHDKKIKAKALQELNLEKGDIIGLQQVIETSAQQISDTFSKTNIFYKEAIDSLIKEDLVSLTANKKLVKKLQNELNSTNNAMYDFIRNLDDTSVKGSRYYIISLGYLQDMAENLGVINSNAMNHVDNNHKPLRISQAKDLKYVAERIADWFSQINMTYKRLDFTKIDEIIKERDTIQEYINNLLDKQIDRIRTSENSPKNSRLYFSILLETNELISSTFKLLRLHKEFDSFRRRNG</sequence>
<feature type="transmembrane region" description="Helical" evidence="6">
    <location>
        <begin position="312"/>
        <end position="331"/>
    </location>
</feature>
<dbReference type="Proteomes" id="UP000236731">
    <property type="component" value="Unassembled WGS sequence"/>
</dbReference>
<dbReference type="InterPro" id="IPR001204">
    <property type="entry name" value="Phos_transporter"/>
</dbReference>
<feature type="transmembrane region" description="Helical" evidence="6">
    <location>
        <begin position="111"/>
        <end position="132"/>
    </location>
</feature>
<comment type="similarity">
    <text evidence="6">Belongs to the inorganic phosphate transporter (PiT) (TC 2.A.20) family.</text>
</comment>
<evidence type="ECO:0000313" key="8">
    <source>
        <dbReference type="Proteomes" id="UP000236731"/>
    </source>
</evidence>
<dbReference type="PANTHER" id="PTHR11101">
    <property type="entry name" value="PHOSPHATE TRANSPORTER"/>
    <property type="match status" value="1"/>
</dbReference>
<feature type="transmembrane region" description="Helical" evidence="6">
    <location>
        <begin position="253"/>
        <end position="271"/>
    </location>
</feature>
<feature type="transmembrane region" description="Helical" evidence="6">
    <location>
        <begin position="186"/>
        <end position="207"/>
    </location>
</feature>
<keyword evidence="6" id="KW-0592">Phosphate transport</keyword>
<feature type="transmembrane region" description="Helical" evidence="6">
    <location>
        <begin position="470"/>
        <end position="494"/>
    </location>
</feature>
<evidence type="ECO:0000256" key="3">
    <source>
        <dbReference type="ARBA" id="ARBA00022692"/>
    </source>
</evidence>
<comment type="subcellular location">
    <subcellularLocation>
        <location evidence="1 6">Membrane</location>
        <topology evidence="1 6">Multi-pass membrane protein</topology>
    </subcellularLocation>
</comment>
<feature type="transmembrane region" description="Helical" evidence="6">
    <location>
        <begin position="45"/>
        <end position="64"/>
    </location>
</feature>
<evidence type="ECO:0000256" key="4">
    <source>
        <dbReference type="ARBA" id="ARBA00022989"/>
    </source>
</evidence>
<name>A0A1H6CGJ2_9SPHI</name>
<evidence type="ECO:0000256" key="5">
    <source>
        <dbReference type="ARBA" id="ARBA00023136"/>
    </source>
</evidence>
<feature type="transmembrane region" description="Helical" evidence="6">
    <location>
        <begin position="6"/>
        <end position="24"/>
    </location>
</feature>
<keyword evidence="3 6" id="KW-0812">Transmembrane</keyword>
<dbReference type="RefSeq" id="WP_103907728.1">
    <property type="nucleotide sequence ID" value="NZ_CP049246.1"/>
</dbReference>
<evidence type="ECO:0000256" key="2">
    <source>
        <dbReference type="ARBA" id="ARBA00022448"/>
    </source>
</evidence>
<dbReference type="Pfam" id="PF01384">
    <property type="entry name" value="PHO4"/>
    <property type="match status" value="1"/>
</dbReference>
<dbReference type="PANTHER" id="PTHR11101:SF16">
    <property type="entry name" value="PHOSPHATE TRANSPORTER"/>
    <property type="match status" value="1"/>
</dbReference>
<dbReference type="EMBL" id="FNUT01000015">
    <property type="protein sequence ID" value="SEG71456.1"/>
    <property type="molecule type" value="Genomic_DNA"/>
</dbReference>
<keyword evidence="4 6" id="KW-1133">Transmembrane helix</keyword>
<dbReference type="OrthoDB" id="1110016at2"/>
<accession>A0A1H6CGJ2</accession>
<reference evidence="8" key="1">
    <citation type="submission" date="2016-10" db="EMBL/GenBank/DDBJ databases">
        <authorList>
            <person name="Varghese N."/>
            <person name="Submissions S."/>
        </authorList>
    </citation>
    <scope>NUCLEOTIDE SEQUENCE [LARGE SCALE GENOMIC DNA]</scope>
    <source>
        <strain evidence="8">DSM 22361</strain>
    </source>
</reference>
<organism evidence="7 8">
    <name type="scientific">Sphingobacterium lactis</name>
    <dbReference type="NCBI Taxonomy" id="797291"/>
    <lineage>
        <taxon>Bacteria</taxon>
        <taxon>Pseudomonadati</taxon>
        <taxon>Bacteroidota</taxon>
        <taxon>Sphingobacteriia</taxon>
        <taxon>Sphingobacteriales</taxon>
        <taxon>Sphingobacteriaceae</taxon>
        <taxon>Sphingobacterium</taxon>
    </lineage>
</organism>
<evidence type="ECO:0000256" key="1">
    <source>
        <dbReference type="ARBA" id="ARBA00004141"/>
    </source>
</evidence>
<evidence type="ECO:0000256" key="6">
    <source>
        <dbReference type="RuleBase" id="RU363058"/>
    </source>
</evidence>
<feature type="transmembrane region" description="Helical" evidence="6">
    <location>
        <begin position="227"/>
        <end position="246"/>
    </location>
</feature>
<dbReference type="AlphaFoldDB" id="A0A1H6CGJ2"/>
<evidence type="ECO:0000313" key="7">
    <source>
        <dbReference type="EMBL" id="SEG71456.1"/>
    </source>
</evidence>
<keyword evidence="5 6" id="KW-0472">Membrane</keyword>
<keyword evidence="8" id="KW-1185">Reference proteome</keyword>